<dbReference type="CDD" id="cd01335">
    <property type="entry name" value="Radical_SAM"/>
    <property type="match status" value="1"/>
</dbReference>
<protein>
    <submittedName>
        <fullName evidence="8">Radical SAM protein</fullName>
    </submittedName>
</protein>
<dbReference type="Gene3D" id="3.20.20.70">
    <property type="entry name" value="Aldolase class I"/>
    <property type="match status" value="1"/>
</dbReference>
<keyword evidence="2" id="KW-0949">S-adenosyl-L-methionine</keyword>
<accession>A0AAW7JIC1</accession>
<dbReference type="GO" id="GO:0046872">
    <property type="term" value="F:metal ion binding"/>
    <property type="evidence" value="ECO:0007669"/>
    <property type="project" value="UniProtKB-KW"/>
</dbReference>
<evidence type="ECO:0000256" key="3">
    <source>
        <dbReference type="ARBA" id="ARBA00022723"/>
    </source>
</evidence>
<dbReference type="Proteomes" id="UP001167831">
    <property type="component" value="Unassembled WGS sequence"/>
</dbReference>
<comment type="cofactor">
    <cofactor evidence="1">
        <name>[4Fe-4S] cluster</name>
        <dbReference type="ChEBI" id="CHEBI:49883"/>
    </cofactor>
</comment>
<dbReference type="GO" id="GO:0051536">
    <property type="term" value="F:iron-sulfur cluster binding"/>
    <property type="evidence" value="ECO:0007669"/>
    <property type="project" value="UniProtKB-KW"/>
</dbReference>
<evidence type="ECO:0000313" key="8">
    <source>
        <dbReference type="EMBL" id="MDN0025232.1"/>
    </source>
</evidence>
<dbReference type="InterPro" id="IPR013785">
    <property type="entry name" value="Aldolase_TIM"/>
</dbReference>
<dbReference type="Proteomes" id="UP001168478">
    <property type="component" value="Unassembled WGS sequence"/>
</dbReference>
<dbReference type="PANTHER" id="PTHR11228">
    <property type="entry name" value="RADICAL SAM DOMAIN PROTEIN"/>
    <property type="match status" value="1"/>
</dbReference>
<dbReference type="EMBL" id="JAUEIE010000005">
    <property type="protein sequence ID" value="MDN0022641.1"/>
    <property type="molecule type" value="Genomic_DNA"/>
</dbReference>
<keyword evidence="5" id="KW-0411">Iron-sulfur</keyword>
<dbReference type="InterPro" id="IPR006638">
    <property type="entry name" value="Elp3/MiaA/NifB-like_rSAM"/>
</dbReference>
<evidence type="ECO:0000256" key="5">
    <source>
        <dbReference type="ARBA" id="ARBA00023014"/>
    </source>
</evidence>
<dbReference type="SFLD" id="SFLDS00029">
    <property type="entry name" value="Radical_SAM"/>
    <property type="match status" value="1"/>
</dbReference>
<reference evidence="8" key="1">
    <citation type="submission" date="2023-06" db="EMBL/GenBank/DDBJ databases">
        <authorList>
            <person name="Zeman M."/>
            <person name="Kubasova T."/>
            <person name="Jahodarova E."/>
            <person name="Nykrynova M."/>
            <person name="Rychlik I."/>
        </authorList>
    </citation>
    <scope>NUCLEOTIDE SEQUENCE</scope>
    <source>
        <strain evidence="8">ET15</strain>
        <strain evidence="7">ET37</strain>
    </source>
</reference>
<organism evidence="8 10">
    <name type="scientific">Leyella lascolaii</name>
    <dbReference type="NCBI Taxonomy" id="1776379"/>
    <lineage>
        <taxon>Bacteria</taxon>
        <taxon>Pseudomonadati</taxon>
        <taxon>Bacteroidota</taxon>
        <taxon>Bacteroidia</taxon>
        <taxon>Bacteroidales</taxon>
        <taxon>Prevotellaceae</taxon>
        <taxon>Leyella</taxon>
    </lineage>
</organism>
<proteinExistence type="predicted"/>
<dbReference type="PANTHER" id="PTHR11228:SF7">
    <property type="entry name" value="PQQA PEPTIDE CYCLASE"/>
    <property type="match status" value="1"/>
</dbReference>
<dbReference type="SMART" id="SM00729">
    <property type="entry name" value="Elp3"/>
    <property type="match status" value="1"/>
</dbReference>
<gene>
    <name evidence="7" type="ORF">QVN81_06310</name>
    <name evidence="8" type="ORF">QVN84_06830</name>
</gene>
<keyword evidence="9" id="KW-1185">Reference proteome</keyword>
<dbReference type="GO" id="GO:0003824">
    <property type="term" value="F:catalytic activity"/>
    <property type="evidence" value="ECO:0007669"/>
    <property type="project" value="InterPro"/>
</dbReference>
<dbReference type="InterPro" id="IPR058240">
    <property type="entry name" value="rSAM_sf"/>
</dbReference>
<evidence type="ECO:0000256" key="1">
    <source>
        <dbReference type="ARBA" id="ARBA00001966"/>
    </source>
</evidence>
<keyword evidence="3" id="KW-0479">Metal-binding</keyword>
<dbReference type="EMBL" id="JAUEIF010000005">
    <property type="protein sequence ID" value="MDN0025232.1"/>
    <property type="molecule type" value="Genomic_DNA"/>
</dbReference>
<feature type="domain" description="Radical SAM core" evidence="6">
    <location>
        <begin position="27"/>
        <end position="248"/>
    </location>
</feature>
<evidence type="ECO:0000313" key="10">
    <source>
        <dbReference type="Proteomes" id="UP001168478"/>
    </source>
</evidence>
<dbReference type="InterPro" id="IPR007197">
    <property type="entry name" value="rSAM"/>
</dbReference>
<dbReference type="RefSeq" id="WP_289825114.1">
    <property type="nucleotide sequence ID" value="NZ_JAUEIE010000005.1"/>
</dbReference>
<dbReference type="PROSITE" id="PS51918">
    <property type="entry name" value="RADICAL_SAM"/>
    <property type="match status" value="1"/>
</dbReference>
<evidence type="ECO:0000256" key="2">
    <source>
        <dbReference type="ARBA" id="ARBA00022691"/>
    </source>
</evidence>
<dbReference type="Pfam" id="PF04055">
    <property type="entry name" value="Radical_SAM"/>
    <property type="match status" value="1"/>
</dbReference>
<reference evidence="8" key="2">
    <citation type="submission" date="2023-08" db="EMBL/GenBank/DDBJ databases">
        <title>Identification and characterization of horizontal gene transfer across gut microbiota members of farm animals based on homology search.</title>
        <authorList>
            <person name="Schwarzerova J."/>
            <person name="Nykrynova M."/>
            <person name="Jureckova K."/>
            <person name="Cejkova D."/>
            <person name="Rychlik I."/>
        </authorList>
    </citation>
    <scope>NUCLEOTIDE SEQUENCE</scope>
    <source>
        <strain evidence="8">ET15</strain>
        <strain evidence="7">ET37</strain>
    </source>
</reference>
<evidence type="ECO:0000259" key="6">
    <source>
        <dbReference type="PROSITE" id="PS51918"/>
    </source>
</evidence>
<dbReference type="AlphaFoldDB" id="A0AAW7JIC1"/>
<comment type="caution">
    <text evidence="8">The sequence shown here is derived from an EMBL/GenBank/DDBJ whole genome shotgun (WGS) entry which is preliminary data.</text>
</comment>
<evidence type="ECO:0000256" key="4">
    <source>
        <dbReference type="ARBA" id="ARBA00023004"/>
    </source>
</evidence>
<evidence type="ECO:0000313" key="7">
    <source>
        <dbReference type="EMBL" id="MDN0022641.1"/>
    </source>
</evidence>
<sequence length="294" mass="33683">MLIDFRGKSISVKEYDCKFGTLQEEHIAPFVNLFVKVTEGCNAKCLFCSNAETSVPQTPFNVTKLIDIIKGLMESGIKVNRVNITGGEPSVVSPLVEDILSRMCDSETSDVHMHLNTNGLLPQSQELMRHPRWDSISMSLHHYDTTKLSELYGCKISESAFSFEGINQQILNSSCNLIKGYIDNAEEARKMLDFNLDLGIPRIGFVALMKVNDYCREHFVDLEDIHLESIPHVYFTKSMNRGSDCKCSNYLYNRDLKILEIYMRNYANPYYCESSLVYDGEYLRQGFHQDNIIY</sequence>
<keyword evidence="4" id="KW-0408">Iron</keyword>
<evidence type="ECO:0000313" key="9">
    <source>
        <dbReference type="Proteomes" id="UP001167831"/>
    </source>
</evidence>
<dbReference type="SUPFAM" id="SSF102114">
    <property type="entry name" value="Radical SAM enzymes"/>
    <property type="match status" value="1"/>
</dbReference>
<dbReference type="InterPro" id="IPR050377">
    <property type="entry name" value="Radical_SAM_PqqE_MftC-like"/>
</dbReference>
<name>A0AAW7JIC1_9BACT</name>